<evidence type="ECO:0008006" key="3">
    <source>
        <dbReference type="Google" id="ProtNLM"/>
    </source>
</evidence>
<dbReference type="Proteomes" id="UP001055114">
    <property type="component" value="Unassembled WGS sequence"/>
</dbReference>
<protein>
    <recommendedName>
        <fullName evidence="3">DNA topoisomerase I</fullName>
    </recommendedName>
</protein>
<proteinExistence type="predicted"/>
<evidence type="ECO:0000313" key="1">
    <source>
        <dbReference type="EMBL" id="GKH73156.1"/>
    </source>
</evidence>
<dbReference type="Pfam" id="PF13342">
    <property type="entry name" value="Toprim_Crpt"/>
    <property type="match status" value="4"/>
</dbReference>
<dbReference type="AlphaFoldDB" id="A0AA37K8X4"/>
<reference evidence="1" key="1">
    <citation type="submission" date="2022-01" db="EMBL/GenBank/DDBJ databases">
        <title>Novel bile acid biosynthetic pathways are enriched in the microbiome of centenarians.</title>
        <authorList>
            <person name="Sato Y."/>
            <person name="Atarashi K."/>
            <person name="Plichta R.D."/>
            <person name="Arai Y."/>
            <person name="Sasajima S."/>
            <person name="Kearney M.S."/>
            <person name="Suda W."/>
            <person name="Takeshita K."/>
            <person name="Sasaki T."/>
            <person name="Okamoto S."/>
            <person name="Skelly N.A."/>
            <person name="Okamura Y."/>
            <person name="Vlamakis H."/>
            <person name="Li Y."/>
            <person name="Tanoue T."/>
            <person name="Takei H."/>
            <person name="Nittono H."/>
            <person name="Narushima S."/>
            <person name="Irie J."/>
            <person name="Itoh H."/>
            <person name="Moriya K."/>
            <person name="Sugiura Y."/>
            <person name="Suematsu M."/>
            <person name="Moritoki N."/>
            <person name="Shibata S."/>
            <person name="Littman R.D."/>
            <person name="Fischbach A.M."/>
            <person name="Uwamino Y."/>
            <person name="Inoue T."/>
            <person name="Honda A."/>
            <person name="Hattori M."/>
            <person name="Murai T."/>
            <person name="Xavier J.R."/>
            <person name="Hirose N."/>
            <person name="Honda K."/>
        </authorList>
    </citation>
    <scope>NUCLEOTIDE SEQUENCE</scope>
    <source>
        <strain evidence="1">CE91-St3</strain>
    </source>
</reference>
<accession>A0AA37K8X4</accession>
<organism evidence="1 2">
    <name type="scientific">Parabacteroides merdae</name>
    <dbReference type="NCBI Taxonomy" id="46503"/>
    <lineage>
        <taxon>Bacteria</taxon>
        <taxon>Pseudomonadati</taxon>
        <taxon>Bacteroidota</taxon>
        <taxon>Bacteroidia</taxon>
        <taxon>Bacteroidales</taxon>
        <taxon>Tannerellaceae</taxon>
        <taxon>Parabacteroides</taxon>
    </lineage>
</organism>
<name>A0AA37K8X4_9BACT</name>
<gene>
    <name evidence="1" type="ORF">CE91St3_30190</name>
</gene>
<dbReference type="EMBL" id="BQNZ01000003">
    <property type="protein sequence ID" value="GKH73156.1"/>
    <property type="molecule type" value="Genomic_DNA"/>
</dbReference>
<dbReference type="InterPro" id="IPR025589">
    <property type="entry name" value="Toprim_C_rpt"/>
</dbReference>
<comment type="caution">
    <text evidence="1">The sequence shown here is derived from an EMBL/GenBank/DDBJ whole genome shotgun (WGS) entry which is preliminary data.</text>
</comment>
<evidence type="ECO:0000313" key="2">
    <source>
        <dbReference type="Proteomes" id="UP001055114"/>
    </source>
</evidence>
<sequence>MIKLMTDGKTKTINGLKSKSGKKFDCALKLSPEFKVVLDLPDQGPSETFSTPCPKCKGENTLHVNDVKLWCSTCDFVVWKEKSKYVLTNDELQALCQNGKTAEISDFVSKKGTTYKAFVVLDKDCKAVMELSKRELAPLPYACPKCHSQGTVNIDGGFIASVAEGCGWKVWKEPFQHALTDEELEQLFTNGKTEVIKGLKGKKNTFDSALTWSEDFSITFVRSESSSTPVAKACPKCGQEETLNRSGRKIECPCGFSLWTEINGHPLTDDEINCLLDKKQTRLISGFKKKSGGTFSAYLKLSPACDKVEYVFENKK</sequence>